<protein>
    <submittedName>
        <fullName evidence="6">Isoprenylcysteine carboxylmethyltransferase family protein</fullName>
    </submittedName>
</protein>
<evidence type="ECO:0000313" key="8">
    <source>
        <dbReference type="Proteomes" id="UP001169491"/>
    </source>
</evidence>
<keyword evidence="8" id="KW-1185">Reference proteome</keyword>
<evidence type="ECO:0000256" key="5">
    <source>
        <dbReference type="SAM" id="Phobius"/>
    </source>
</evidence>
<dbReference type="Proteomes" id="UP001169491">
    <property type="component" value="Unassembled WGS sequence"/>
</dbReference>
<feature type="transmembrane region" description="Helical" evidence="5">
    <location>
        <begin position="89"/>
        <end position="118"/>
    </location>
</feature>
<gene>
    <name evidence="6" type="ORF">J6I90_10545</name>
    <name evidence="7" type="ORF">J6I92_09365</name>
</gene>
<evidence type="ECO:0000256" key="2">
    <source>
        <dbReference type="ARBA" id="ARBA00022692"/>
    </source>
</evidence>
<name>A0AAW7R3R6_9GAMM</name>
<dbReference type="Gene3D" id="1.20.120.1630">
    <property type="match status" value="1"/>
</dbReference>
<dbReference type="PANTHER" id="PTHR12714:SF24">
    <property type="entry name" value="SLR1182 PROTEIN"/>
    <property type="match status" value="1"/>
</dbReference>
<accession>A0AAW7R3R6</accession>
<keyword evidence="2 5" id="KW-0812">Transmembrane</keyword>
<dbReference type="RefSeq" id="WP_301720852.1">
    <property type="nucleotide sequence ID" value="NZ_JAGGJB010000006.1"/>
</dbReference>
<comment type="caution">
    <text evidence="6">The sequence shown here is derived from an EMBL/GenBank/DDBJ whole genome shotgun (WGS) entry which is preliminary data.</text>
</comment>
<evidence type="ECO:0000313" key="9">
    <source>
        <dbReference type="Proteomes" id="UP001169492"/>
    </source>
</evidence>
<organism evidence="6 9">
    <name type="scientific">Pseudidiomarina terrestris</name>
    <dbReference type="NCBI Taxonomy" id="2820060"/>
    <lineage>
        <taxon>Bacteria</taxon>
        <taxon>Pseudomonadati</taxon>
        <taxon>Pseudomonadota</taxon>
        <taxon>Gammaproteobacteria</taxon>
        <taxon>Alteromonadales</taxon>
        <taxon>Idiomarinaceae</taxon>
        <taxon>Pseudidiomarina</taxon>
    </lineage>
</organism>
<dbReference type="GO" id="GO:0016740">
    <property type="term" value="F:transferase activity"/>
    <property type="evidence" value="ECO:0007669"/>
    <property type="project" value="UniProtKB-ARBA"/>
</dbReference>
<dbReference type="EMBL" id="JAGGJC010000004">
    <property type="protein sequence ID" value="MDN7130079.1"/>
    <property type="molecule type" value="Genomic_DNA"/>
</dbReference>
<feature type="transmembrane region" description="Helical" evidence="5">
    <location>
        <begin position="6"/>
        <end position="23"/>
    </location>
</feature>
<evidence type="ECO:0000256" key="1">
    <source>
        <dbReference type="ARBA" id="ARBA00004127"/>
    </source>
</evidence>
<dbReference type="Pfam" id="PF04191">
    <property type="entry name" value="PEMT"/>
    <property type="match status" value="1"/>
</dbReference>
<evidence type="ECO:0000256" key="4">
    <source>
        <dbReference type="ARBA" id="ARBA00023136"/>
    </source>
</evidence>
<evidence type="ECO:0000256" key="3">
    <source>
        <dbReference type="ARBA" id="ARBA00022989"/>
    </source>
</evidence>
<feature type="transmembrane region" description="Helical" evidence="5">
    <location>
        <begin position="35"/>
        <end position="57"/>
    </location>
</feature>
<evidence type="ECO:0000313" key="6">
    <source>
        <dbReference type="EMBL" id="MDN7125320.1"/>
    </source>
</evidence>
<reference evidence="8 9" key="1">
    <citation type="submission" date="2021-03" db="EMBL/GenBank/DDBJ databases">
        <title>Pseudidiomarina terrestris, a new bacterium isolated from saline soil.</title>
        <authorList>
            <person name="Galisteo C."/>
            <person name="De La Haba R."/>
            <person name="Sanchez-Porro C."/>
            <person name="Ventosa A."/>
        </authorList>
    </citation>
    <scope>NUCLEOTIDE SEQUENCE [LARGE SCALE GENOMIC DNA]</scope>
    <source>
        <strain evidence="6 9">1APP75-32.1</strain>
        <strain evidence="8">1APR75-15</strain>
        <strain evidence="7">1ASR75-15</strain>
    </source>
</reference>
<keyword evidence="4 5" id="KW-0472">Membrane</keyword>
<dbReference type="EMBL" id="JAGGJB010000006">
    <property type="protein sequence ID" value="MDN7125320.1"/>
    <property type="molecule type" value="Genomic_DNA"/>
</dbReference>
<dbReference type="AlphaFoldDB" id="A0AAW7R3R6"/>
<dbReference type="GO" id="GO:0012505">
    <property type="term" value="C:endomembrane system"/>
    <property type="evidence" value="ECO:0007669"/>
    <property type="project" value="UniProtKB-SubCell"/>
</dbReference>
<proteinExistence type="predicted"/>
<dbReference type="Proteomes" id="UP001169492">
    <property type="component" value="Unassembled WGS sequence"/>
</dbReference>
<sequence>MNRLELKIPPVVVVLLITLAMYLTDKLVQWPLVSYPQFATALSVIGLAVAVLGVWQFRRAHTTVDPRAPQASSQLVTGGIYRWTRNPMYLGFLLVLAGFATKWGNLAVVPWLIVYVLYMNRFQIVPEERILSAKFGTPYKKYLKQVRRWF</sequence>
<keyword evidence="3 5" id="KW-1133">Transmembrane helix</keyword>
<dbReference type="InterPro" id="IPR007318">
    <property type="entry name" value="Phopholipid_MeTrfase"/>
</dbReference>
<dbReference type="PANTHER" id="PTHR12714">
    <property type="entry name" value="PROTEIN-S ISOPRENYLCYSTEINE O-METHYLTRANSFERASE"/>
    <property type="match status" value="1"/>
</dbReference>
<comment type="subcellular location">
    <subcellularLocation>
        <location evidence="1">Endomembrane system</location>
        <topology evidence="1">Multi-pass membrane protein</topology>
    </subcellularLocation>
</comment>
<evidence type="ECO:0000313" key="7">
    <source>
        <dbReference type="EMBL" id="MDN7130079.1"/>
    </source>
</evidence>